<dbReference type="NCBIfam" id="TIGR00254">
    <property type="entry name" value="GGDEF"/>
    <property type="match status" value="1"/>
</dbReference>
<protein>
    <submittedName>
        <fullName evidence="2">Diguanylate cyclase</fullName>
        <ecNumber evidence="2">2.7.7.65</ecNumber>
    </submittedName>
</protein>
<name>A0A940YEM0_9BURK</name>
<dbReference type="InterPro" id="IPR043128">
    <property type="entry name" value="Rev_trsase/Diguanyl_cyclase"/>
</dbReference>
<dbReference type="SUPFAM" id="SSF55073">
    <property type="entry name" value="Nucleotide cyclase"/>
    <property type="match status" value="1"/>
</dbReference>
<dbReference type="EMBL" id="JAGQDD010000006">
    <property type="protein sequence ID" value="MBQ0931040.1"/>
    <property type="molecule type" value="Genomic_DNA"/>
</dbReference>
<keyword evidence="2" id="KW-0548">Nucleotidyltransferase</keyword>
<dbReference type="InterPro" id="IPR029787">
    <property type="entry name" value="Nucleotide_cyclase"/>
</dbReference>
<evidence type="ECO:0000259" key="1">
    <source>
        <dbReference type="PROSITE" id="PS50887"/>
    </source>
</evidence>
<dbReference type="Pfam" id="PF00990">
    <property type="entry name" value="GGDEF"/>
    <property type="match status" value="1"/>
</dbReference>
<dbReference type="PROSITE" id="PS50887">
    <property type="entry name" value="GGDEF"/>
    <property type="match status" value="1"/>
</dbReference>
<proteinExistence type="predicted"/>
<gene>
    <name evidence="2" type="ORF">KAK03_11130</name>
</gene>
<dbReference type="GO" id="GO:0052621">
    <property type="term" value="F:diguanylate cyclase activity"/>
    <property type="evidence" value="ECO:0007669"/>
    <property type="project" value="UniProtKB-EC"/>
</dbReference>
<keyword evidence="3" id="KW-1185">Reference proteome</keyword>
<dbReference type="Proteomes" id="UP000676246">
    <property type="component" value="Unassembled WGS sequence"/>
</dbReference>
<accession>A0A940YEM0</accession>
<dbReference type="RefSeq" id="WP_210854020.1">
    <property type="nucleotide sequence ID" value="NZ_JAGQDD010000006.1"/>
</dbReference>
<organism evidence="2 3">
    <name type="scientific">Ideonella alba</name>
    <dbReference type="NCBI Taxonomy" id="2824118"/>
    <lineage>
        <taxon>Bacteria</taxon>
        <taxon>Pseudomonadati</taxon>
        <taxon>Pseudomonadota</taxon>
        <taxon>Betaproteobacteria</taxon>
        <taxon>Burkholderiales</taxon>
        <taxon>Sphaerotilaceae</taxon>
        <taxon>Ideonella</taxon>
    </lineage>
</organism>
<dbReference type="SMART" id="SM00267">
    <property type="entry name" value="GGDEF"/>
    <property type="match status" value="1"/>
</dbReference>
<sequence>MKAARWTTALDNPLARPASAWWRRWWRRGVDEAAGLLATDALTGLPDREGLLAQALALQVRARQRDATRPMGLLLIEFDDTPALVAQHGVTVAESAVRTLSMALRRGIRQGDLIGRWAAGAFMVVLPPLDPRDLRMIGERLRAVAQATELREGPQGSLIPISVHVGASSAPLDEPLSAALARSELALKNAAPRLGRGERVSVVLR</sequence>
<evidence type="ECO:0000313" key="2">
    <source>
        <dbReference type="EMBL" id="MBQ0931040.1"/>
    </source>
</evidence>
<reference evidence="2 3" key="1">
    <citation type="submission" date="2021-04" db="EMBL/GenBank/DDBJ databases">
        <title>The genome sequence of Ideonella sp. 3Y2.</title>
        <authorList>
            <person name="Liu Y."/>
        </authorList>
    </citation>
    <scope>NUCLEOTIDE SEQUENCE [LARGE SCALE GENOMIC DNA]</scope>
    <source>
        <strain evidence="2 3">3Y2</strain>
    </source>
</reference>
<keyword evidence="2" id="KW-0808">Transferase</keyword>
<dbReference type="Gene3D" id="3.30.70.270">
    <property type="match status" value="1"/>
</dbReference>
<evidence type="ECO:0000313" key="3">
    <source>
        <dbReference type="Proteomes" id="UP000676246"/>
    </source>
</evidence>
<feature type="domain" description="GGDEF" evidence="1">
    <location>
        <begin position="69"/>
        <end position="204"/>
    </location>
</feature>
<dbReference type="InterPro" id="IPR000160">
    <property type="entry name" value="GGDEF_dom"/>
</dbReference>
<dbReference type="EC" id="2.7.7.65" evidence="2"/>
<dbReference type="AlphaFoldDB" id="A0A940YEM0"/>
<comment type="caution">
    <text evidence="2">The sequence shown here is derived from an EMBL/GenBank/DDBJ whole genome shotgun (WGS) entry which is preliminary data.</text>
</comment>